<protein>
    <submittedName>
        <fullName evidence="2">Uncharacterized protein</fullName>
    </submittedName>
</protein>
<dbReference type="Proteomes" id="UP000623440">
    <property type="component" value="Unassembled WGS sequence"/>
</dbReference>
<keyword evidence="1" id="KW-0732">Signal</keyword>
<gene>
    <name evidence="2" type="ORF">H6G97_22010</name>
</gene>
<proteinExistence type="predicted"/>
<evidence type="ECO:0000256" key="1">
    <source>
        <dbReference type="SAM" id="SignalP"/>
    </source>
</evidence>
<sequence length="300" mass="34326">MRKFNKQLFLGFTTAFFVLGSSSLLAIGTSRQNLSNSKEDKLLVQTNKDNVNNYLYKNKPKSYNFLKKKLDEAIKDTNFPNNDSKVVKNLITLGTINKINNINVNENNNDRKVLMVSWIDGTKPYNKDLMTNKTYQVKRTTWLTIPAQVKEFCNTCKGIGMKIPGEMMLSLRLEQYLGLLLKREDQKTHFVEILVNAKDIERPCTNSDITTSSCTNFDPKSLDKESFLFKEFHKTHDFQQKDGLYPFTGLGYTYDWGNPKTSVGATEFIIKPGTIVEVSSVKSTEKYCEKNSLLTKLSQK</sequence>
<reference evidence="2 3" key="1">
    <citation type="journal article" date="2020" name="ISME J.">
        <title>Comparative genomics reveals insights into cyanobacterial evolution and habitat adaptation.</title>
        <authorList>
            <person name="Chen M.Y."/>
            <person name="Teng W.K."/>
            <person name="Zhao L."/>
            <person name="Hu C.X."/>
            <person name="Zhou Y.K."/>
            <person name="Han B.P."/>
            <person name="Song L.R."/>
            <person name="Shu W.S."/>
        </authorList>
    </citation>
    <scope>NUCLEOTIDE SEQUENCE [LARGE SCALE GENOMIC DNA]</scope>
    <source>
        <strain evidence="2 3">FACHB-838</strain>
    </source>
</reference>
<evidence type="ECO:0000313" key="3">
    <source>
        <dbReference type="Proteomes" id="UP000623440"/>
    </source>
</evidence>
<feature type="signal peptide" evidence="1">
    <location>
        <begin position="1"/>
        <end position="26"/>
    </location>
</feature>
<evidence type="ECO:0000313" key="2">
    <source>
        <dbReference type="EMBL" id="MBD2532112.1"/>
    </source>
</evidence>
<dbReference type="EMBL" id="JACJSI010000049">
    <property type="protein sequence ID" value="MBD2532112.1"/>
    <property type="molecule type" value="Genomic_DNA"/>
</dbReference>
<feature type="chain" id="PRO_5046344299" evidence="1">
    <location>
        <begin position="27"/>
        <end position="300"/>
    </location>
</feature>
<keyword evidence="3" id="KW-1185">Reference proteome</keyword>
<organism evidence="2 3">
    <name type="scientific">Nostoc flagelliforme FACHB-838</name>
    <dbReference type="NCBI Taxonomy" id="2692904"/>
    <lineage>
        <taxon>Bacteria</taxon>
        <taxon>Bacillati</taxon>
        <taxon>Cyanobacteriota</taxon>
        <taxon>Cyanophyceae</taxon>
        <taxon>Nostocales</taxon>
        <taxon>Nostocaceae</taxon>
        <taxon>Nostoc</taxon>
    </lineage>
</organism>
<accession>A0ABR8DRM1</accession>
<name>A0ABR8DRM1_9NOSO</name>
<comment type="caution">
    <text evidence="2">The sequence shown here is derived from an EMBL/GenBank/DDBJ whole genome shotgun (WGS) entry which is preliminary data.</text>
</comment>